<evidence type="ECO:0000256" key="3">
    <source>
        <dbReference type="ARBA" id="ARBA00022679"/>
    </source>
</evidence>
<dbReference type="CDD" id="cd00180">
    <property type="entry name" value="PKc"/>
    <property type="match status" value="1"/>
</dbReference>
<dbReference type="Proteomes" id="UP000070089">
    <property type="component" value="Unassembled WGS sequence"/>
</dbReference>
<evidence type="ECO:0000256" key="4">
    <source>
        <dbReference type="ARBA" id="ARBA00022741"/>
    </source>
</evidence>
<dbReference type="PANTHER" id="PTHR43671">
    <property type="entry name" value="SERINE/THREONINE-PROTEIN KINASE NEK"/>
    <property type="match status" value="1"/>
</dbReference>
<evidence type="ECO:0000256" key="8">
    <source>
        <dbReference type="ARBA" id="ARBA00048679"/>
    </source>
</evidence>
<keyword evidence="2" id="KW-0723">Serine/threonine-protein kinase</keyword>
<dbReference type="Pfam" id="PF00069">
    <property type="entry name" value="Pkinase"/>
    <property type="match status" value="1"/>
</dbReference>
<dbReference type="GO" id="GO:0005524">
    <property type="term" value="F:ATP binding"/>
    <property type="evidence" value="ECO:0007669"/>
    <property type="project" value="UniProtKB-KW"/>
</dbReference>
<dbReference type="InterPro" id="IPR002110">
    <property type="entry name" value="Ankyrin_rpt"/>
</dbReference>
<dbReference type="Pfam" id="PF12796">
    <property type="entry name" value="Ank_2"/>
    <property type="match status" value="1"/>
</dbReference>
<evidence type="ECO:0000256" key="1">
    <source>
        <dbReference type="ARBA" id="ARBA00012513"/>
    </source>
</evidence>
<gene>
    <name evidence="11" type="ORF">QR46_0067</name>
</gene>
<evidence type="ECO:0000256" key="5">
    <source>
        <dbReference type="ARBA" id="ARBA00022777"/>
    </source>
</evidence>
<dbReference type="AlphaFoldDB" id="A0A132P0S0"/>
<dbReference type="SMART" id="SM00248">
    <property type="entry name" value="ANK"/>
    <property type="match status" value="3"/>
</dbReference>
<keyword evidence="6" id="KW-0067">ATP-binding</keyword>
<name>A0A132P0S0_GIAIN</name>
<sequence>MSGEKKEIIASSTAVNALIDKMGQQLGQGIYGTVFSITEDNSKVIKEVSITDLQDSDVKAFETGILTLMKLSHTNLIKYDCAYKSDNAIYIIMTRCASSLDSVLKAYKRGNKSFSTEQVVNVAKQIGSALKYLHNPKENLKEPQLQRIVHGDIKLANILVNKCETEFILSDLGFGDKNTMTALMYCIAPEVLLGGDLTPAADMWSLGIVLHELSSGLKPQFLGNNQPKYVYVDGWKPNLSAVKDVTIKGILEHILVLDPSERLTASELLQILDSTDGSSTIANMLEIRTLKRRLEKMEARVGKLEALLAGAEVLRASHPECPNESSPLIDAVLRDDVEAVAALVESGAYNRMVDSNGMTAMMHAAERGVVGLVISLIECENGLQNRSGYSAMMLAARNGYDNIVGLLLEYEHGLKTNDGKTAKQLAQEAGHQDVVNILSEFSDE</sequence>
<keyword evidence="9" id="KW-0175">Coiled coil</keyword>
<dbReference type="PANTHER" id="PTHR43671:SF98">
    <property type="entry name" value="SERINE_THREONINE-PROTEIN KINASE NEK11"/>
    <property type="match status" value="1"/>
</dbReference>
<dbReference type="Gene3D" id="3.30.200.20">
    <property type="entry name" value="Phosphorylase Kinase, domain 1"/>
    <property type="match status" value="1"/>
</dbReference>
<dbReference type="GO" id="GO:0004674">
    <property type="term" value="F:protein serine/threonine kinase activity"/>
    <property type="evidence" value="ECO:0007669"/>
    <property type="project" value="UniProtKB-KW"/>
</dbReference>
<feature type="domain" description="Protein kinase" evidence="10">
    <location>
        <begin position="20"/>
        <end position="281"/>
    </location>
</feature>
<evidence type="ECO:0000259" key="10">
    <source>
        <dbReference type="PROSITE" id="PS50011"/>
    </source>
</evidence>
<dbReference type="PROSITE" id="PS50011">
    <property type="entry name" value="PROTEIN_KINASE_DOM"/>
    <property type="match status" value="1"/>
</dbReference>
<evidence type="ECO:0000256" key="9">
    <source>
        <dbReference type="SAM" id="Coils"/>
    </source>
</evidence>
<evidence type="ECO:0000256" key="7">
    <source>
        <dbReference type="ARBA" id="ARBA00047899"/>
    </source>
</evidence>
<evidence type="ECO:0000256" key="6">
    <source>
        <dbReference type="ARBA" id="ARBA00022840"/>
    </source>
</evidence>
<dbReference type="EMBL" id="JXTI01000001">
    <property type="protein sequence ID" value="KWX15928.1"/>
    <property type="molecule type" value="Genomic_DNA"/>
</dbReference>
<keyword evidence="4" id="KW-0547">Nucleotide-binding</keyword>
<dbReference type="InterPro" id="IPR008271">
    <property type="entry name" value="Ser/Thr_kinase_AS"/>
</dbReference>
<dbReference type="Gene3D" id="1.25.40.20">
    <property type="entry name" value="Ankyrin repeat-containing domain"/>
    <property type="match status" value="1"/>
</dbReference>
<accession>A0A132P0S0</accession>
<protein>
    <recommendedName>
        <fullName evidence="1">non-specific serine/threonine protein kinase</fullName>
        <ecNumber evidence="1">2.7.11.1</ecNumber>
    </recommendedName>
</protein>
<reference evidence="11 12" key="1">
    <citation type="journal article" date="2015" name="Mol. Biochem. Parasitol.">
        <title>Identification of polymorphic genes for use in assemblage B genotyping assays through comparative genomics of multiple assemblage B Giardia duodenalis isolates.</title>
        <authorList>
            <person name="Wielinga C."/>
            <person name="Thompson R.C."/>
            <person name="Monis P."/>
            <person name="Ryan U."/>
        </authorList>
    </citation>
    <scope>NUCLEOTIDE SEQUENCE [LARGE SCALE GENOMIC DNA]</scope>
    <source>
        <strain evidence="11 12">BAH15c1</strain>
    </source>
</reference>
<evidence type="ECO:0000256" key="2">
    <source>
        <dbReference type="ARBA" id="ARBA00022527"/>
    </source>
</evidence>
<dbReference type="VEuPathDB" id="GiardiaDB:QR46_0067"/>
<dbReference type="SUPFAM" id="SSF48403">
    <property type="entry name" value="Ankyrin repeat"/>
    <property type="match status" value="1"/>
</dbReference>
<feature type="coiled-coil region" evidence="9">
    <location>
        <begin position="287"/>
        <end position="314"/>
    </location>
</feature>
<keyword evidence="3" id="KW-0808">Transferase</keyword>
<dbReference type="InterPro" id="IPR011009">
    <property type="entry name" value="Kinase-like_dom_sf"/>
</dbReference>
<evidence type="ECO:0000313" key="12">
    <source>
        <dbReference type="Proteomes" id="UP000070089"/>
    </source>
</evidence>
<proteinExistence type="predicted"/>
<dbReference type="InterPro" id="IPR000719">
    <property type="entry name" value="Prot_kinase_dom"/>
</dbReference>
<keyword evidence="5 11" id="KW-0418">Kinase</keyword>
<comment type="catalytic activity">
    <reaction evidence="8">
        <text>L-seryl-[protein] + ATP = O-phospho-L-seryl-[protein] + ADP + H(+)</text>
        <dbReference type="Rhea" id="RHEA:17989"/>
        <dbReference type="Rhea" id="RHEA-COMP:9863"/>
        <dbReference type="Rhea" id="RHEA-COMP:11604"/>
        <dbReference type="ChEBI" id="CHEBI:15378"/>
        <dbReference type="ChEBI" id="CHEBI:29999"/>
        <dbReference type="ChEBI" id="CHEBI:30616"/>
        <dbReference type="ChEBI" id="CHEBI:83421"/>
        <dbReference type="ChEBI" id="CHEBI:456216"/>
        <dbReference type="EC" id="2.7.11.1"/>
    </reaction>
</comment>
<evidence type="ECO:0000313" key="11">
    <source>
        <dbReference type="EMBL" id="KWX15928.1"/>
    </source>
</evidence>
<dbReference type="PROSITE" id="PS00108">
    <property type="entry name" value="PROTEIN_KINASE_ST"/>
    <property type="match status" value="1"/>
</dbReference>
<organism evidence="11 12">
    <name type="scientific">Giardia duodenalis assemblage B</name>
    <dbReference type="NCBI Taxonomy" id="1394984"/>
    <lineage>
        <taxon>Eukaryota</taxon>
        <taxon>Metamonada</taxon>
        <taxon>Diplomonadida</taxon>
        <taxon>Hexamitidae</taxon>
        <taxon>Giardiinae</taxon>
        <taxon>Giardia</taxon>
    </lineage>
</organism>
<dbReference type="InterPro" id="IPR050660">
    <property type="entry name" value="NEK_Ser/Thr_kinase"/>
</dbReference>
<dbReference type="InterPro" id="IPR036770">
    <property type="entry name" value="Ankyrin_rpt-contain_sf"/>
</dbReference>
<comment type="caution">
    <text evidence="11">The sequence shown here is derived from an EMBL/GenBank/DDBJ whole genome shotgun (WGS) entry which is preliminary data.</text>
</comment>
<comment type="catalytic activity">
    <reaction evidence="7">
        <text>L-threonyl-[protein] + ATP = O-phospho-L-threonyl-[protein] + ADP + H(+)</text>
        <dbReference type="Rhea" id="RHEA:46608"/>
        <dbReference type="Rhea" id="RHEA-COMP:11060"/>
        <dbReference type="Rhea" id="RHEA-COMP:11605"/>
        <dbReference type="ChEBI" id="CHEBI:15378"/>
        <dbReference type="ChEBI" id="CHEBI:30013"/>
        <dbReference type="ChEBI" id="CHEBI:30616"/>
        <dbReference type="ChEBI" id="CHEBI:61977"/>
        <dbReference type="ChEBI" id="CHEBI:456216"/>
        <dbReference type="EC" id="2.7.11.1"/>
    </reaction>
</comment>
<dbReference type="EC" id="2.7.11.1" evidence="1"/>
<dbReference type="SMART" id="SM00220">
    <property type="entry name" value="S_TKc"/>
    <property type="match status" value="1"/>
</dbReference>
<dbReference type="OrthoDB" id="194358at2759"/>
<dbReference type="Gene3D" id="1.10.510.10">
    <property type="entry name" value="Transferase(Phosphotransferase) domain 1"/>
    <property type="match status" value="1"/>
</dbReference>
<dbReference type="SUPFAM" id="SSF56112">
    <property type="entry name" value="Protein kinase-like (PK-like)"/>
    <property type="match status" value="1"/>
</dbReference>